<dbReference type="PROSITE" id="PS51257">
    <property type="entry name" value="PROKAR_LIPOPROTEIN"/>
    <property type="match status" value="1"/>
</dbReference>
<evidence type="ECO:0000256" key="2">
    <source>
        <dbReference type="SAM" id="SignalP"/>
    </source>
</evidence>
<name>A0A0G1X7T3_UNCK3</name>
<keyword evidence="2" id="KW-0732">Signal</keyword>
<evidence type="ECO:0000313" key="3">
    <source>
        <dbReference type="EMBL" id="KKW26890.1"/>
    </source>
</evidence>
<dbReference type="AlphaFoldDB" id="A0A0G1X7T3"/>
<evidence type="ECO:0000313" key="4">
    <source>
        <dbReference type="Proteomes" id="UP000034913"/>
    </source>
</evidence>
<sequence>MRKNFLLALAVGLVVSLFVLSSCGGGGGSKPPTAPPVSNNGNNLPPPSAPSGLDQTSYRAEINVPTSPDSGEGALVLRHGVHFFSPDASDKSWTFGIRTWVKTRDGNPFQLDTYRWSGQDGRLNLQDPSQDKSSVVVRTVTLDGRDISPAVGVYTVGVKTTGVGKGKLVPLSYSVNTPPYGLWTAWLKFNGLYHTQSGNGGPGGSGDGDPNDSWLEELWGNINEWICPSATTTVTLAIDDGNWEWTGERWVYEPATPPPAEPTFAMFSVLPKTANLLVGAVQVFTTSAQDSRGNAIQPDVTWALSDPLIGSLSSVVQGQQQFTAAKPGVVIITAQAVWQGVSKVATAVVTVTLEPTPPPEDWTGVTVQIRPDSEILRTLSKGMGVSQAYSLVLLKDGAAADVTPSEILWAWDGVAYGGTDLLPELEVQSDPASVIVLSAFAAIADHKLSVKVKKADGAVVTQGAEITIHVVD</sequence>
<feature type="region of interest" description="Disordered" evidence="1">
    <location>
        <begin position="25"/>
        <end position="55"/>
    </location>
</feature>
<dbReference type="EMBL" id="LCRB01000002">
    <property type="protein sequence ID" value="KKW26890.1"/>
    <property type="molecule type" value="Genomic_DNA"/>
</dbReference>
<evidence type="ECO:0000256" key="1">
    <source>
        <dbReference type="SAM" id="MobiDB-lite"/>
    </source>
</evidence>
<feature type="signal peptide" evidence="2">
    <location>
        <begin position="1"/>
        <end position="21"/>
    </location>
</feature>
<organism evidence="3 4">
    <name type="scientific">candidate division Kazan bacterium GW2011_GWB1_52_7</name>
    <dbReference type="NCBI Taxonomy" id="1620414"/>
    <lineage>
        <taxon>Bacteria</taxon>
        <taxon>Bacteria division Kazan-3B-28</taxon>
    </lineage>
</organism>
<gene>
    <name evidence="3" type="ORF">VF00_C0002G0215</name>
</gene>
<reference evidence="3 4" key="1">
    <citation type="journal article" date="2015" name="Nature">
        <title>rRNA introns, odd ribosomes, and small enigmatic genomes across a large radiation of phyla.</title>
        <authorList>
            <person name="Brown C.T."/>
            <person name="Hug L.A."/>
            <person name="Thomas B.C."/>
            <person name="Sharon I."/>
            <person name="Castelle C.J."/>
            <person name="Singh A."/>
            <person name="Wilkins M.J."/>
            <person name="Williams K.H."/>
            <person name="Banfield J.F."/>
        </authorList>
    </citation>
    <scope>NUCLEOTIDE SEQUENCE [LARGE SCALE GENOMIC DNA]</scope>
</reference>
<accession>A0A0G1X7T3</accession>
<protein>
    <recommendedName>
        <fullName evidence="5">BIG2 domain-containing protein</fullName>
    </recommendedName>
</protein>
<dbReference type="Proteomes" id="UP000034913">
    <property type="component" value="Unassembled WGS sequence"/>
</dbReference>
<comment type="caution">
    <text evidence="3">The sequence shown here is derived from an EMBL/GenBank/DDBJ whole genome shotgun (WGS) entry which is preliminary data.</text>
</comment>
<evidence type="ECO:0008006" key="5">
    <source>
        <dbReference type="Google" id="ProtNLM"/>
    </source>
</evidence>
<dbReference type="Gene3D" id="2.60.40.1080">
    <property type="match status" value="1"/>
</dbReference>
<feature type="chain" id="PRO_5002540677" description="BIG2 domain-containing protein" evidence="2">
    <location>
        <begin position="22"/>
        <end position="472"/>
    </location>
</feature>
<proteinExistence type="predicted"/>